<keyword evidence="3" id="KW-1185">Reference proteome</keyword>
<dbReference type="Proteomes" id="UP001189429">
    <property type="component" value="Unassembled WGS sequence"/>
</dbReference>
<dbReference type="EMBL" id="CAUYUJ010017071">
    <property type="protein sequence ID" value="CAK0871455.1"/>
    <property type="molecule type" value="Genomic_DNA"/>
</dbReference>
<feature type="non-terminal residue" evidence="2">
    <location>
        <position position="126"/>
    </location>
</feature>
<comment type="caution">
    <text evidence="2">The sequence shown here is derived from an EMBL/GenBank/DDBJ whole genome shotgun (WGS) entry which is preliminary data.</text>
</comment>
<evidence type="ECO:0000313" key="3">
    <source>
        <dbReference type="Proteomes" id="UP001189429"/>
    </source>
</evidence>
<gene>
    <name evidence="2" type="ORF">PCOR1329_LOCUS57287</name>
</gene>
<sequence>MAAVTATVYDRMMAPAGCPPVEARVKAGKACDDRSQEPRQAAKNGDEAAYADEEMQDLVRGALAEVSKLELREMGQLVRVFKLEVHKPQEGVQKMAHFTWALDHSHYAADDLNATIHSLFTKAGGT</sequence>
<name>A0ABN9VGN9_9DINO</name>
<feature type="region of interest" description="Disordered" evidence="1">
    <location>
        <begin position="29"/>
        <end position="49"/>
    </location>
</feature>
<evidence type="ECO:0000256" key="1">
    <source>
        <dbReference type="SAM" id="MobiDB-lite"/>
    </source>
</evidence>
<proteinExistence type="predicted"/>
<evidence type="ECO:0000313" key="2">
    <source>
        <dbReference type="EMBL" id="CAK0871455.1"/>
    </source>
</evidence>
<reference evidence="2" key="1">
    <citation type="submission" date="2023-10" db="EMBL/GenBank/DDBJ databases">
        <authorList>
            <person name="Chen Y."/>
            <person name="Shah S."/>
            <person name="Dougan E. K."/>
            <person name="Thang M."/>
            <person name="Chan C."/>
        </authorList>
    </citation>
    <scope>NUCLEOTIDE SEQUENCE [LARGE SCALE GENOMIC DNA]</scope>
</reference>
<accession>A0ABN9VGN9</accession>
<protein>
    <submittedName>
        <fullName evidence="2">Uncharacterized protein</fullName>
    </submittedName>
</protein>
<organism evidence="2 3">
    <name type="scientific">Prorocentrum cordatum</name>
    <dbReference type="NCBI Taxonomy" id="2364126"/>
    <lineage>
        <taxon>Eukaryota</taxon>
        <taxon>Sar</taxon>
        <taxon>Alveolata</taxon>
        <taxon>Dinophyceae</taxon>
        <taxon>Prorocentrales</taxon>
        <taxon>Prorocentraceae</taxon>
        <taxon>Prorocentrum</taxon>
    </lineage>
</organism>